<feature type="compositionally biased region" description="Basic and acidic residues" evidence="1">
    <location>
        <begin position="145"/>
        <end position="159"/>
    </location>
</feature>
<name>A0A1X7TC97_AMPQE</name>
<reference evidence="2" key="1">
    <citation type="submission" date="2017-05" db="UniProtKB">
        <authorList>
            <consortium name="EnsemblMetazoa"/>
        </authorList>
    </citation>
    <scope>IDENTIFICATION</scope>
</reference>
<evidence type="ECO:0000313" key="2">
    <source>
        <dbReference type="EnsemblMetazoa" id="Aqu2.1.11969_001"/>
    </source>
</evidence>
<feature type="compositionally biased region" description="Basic and acidic residues" evidence="1">
    <location>
        <begin position="97"/>
        <end position="111"/>
    </location>
</feature>
<accession>A0A1X7TC97</accession>
<feature type="region of interest" description="Disordered" evidence="1">
    <location>
        <begin position="44"/>
        <end position="196"/>
    </location>
</feature>
<proteinExistence type="predicted"/>
<sequence length="304" mass="33877">MAMASVFKYSNISLFVSALIAVPVVYMTSYVSDVVKEQAVKGKKFKKPKKRPKRLHVVQPSNKASKKQATEVDTSSSSSDYKDMEIVKIGKKAPPAKKKDDSSSSSDKTDIEDTTPSKLVAKPTNDAKKCDLSDNSSSDDDSEETKEPAKASTKRKQEESESDDDCSDESETHNVPLTKKMKKGGLGSIGGHSMSKASEPELLSNLRAIHETIRSLDEQIKLVSEKISCYQDIRKSCWTSYTETNVPETTSWELSIVWELDNVIIPSLKNHESMMMKLELEKCALQSLYKGFVFRVLSDDNNKK</sequence>
<evidence type="ECO:0000256" key="1">
    <source>
        <dbReference type="SAM" id="MobiDB-lite"/>
    </source>
</evidence>
<dbReference type="EnsemblMetazoa" id="Aqu2.1.11969_001">
    <property type="protein sequence ID" value="Aqu2.1.11969_001"/>
    <property type="gene ID" value="Aqu2.1.11969"/>
</dbReference>
<dbReference type="InParanoid" id="A0A1X7TC97"/>
<feature type="compositionally biased region" description="Basic residues" evidence="1">
    <location>
        <begin position="44"/>
        <end position="56"/>
    </location>
</feature>
<protein>
    <submittedName>
        <fullName evidence="2">Uncharacterized protein</fullName>
    </submittedName>
</protein>
<feature type="compositionally biased region" description="Acidic residues" evidence="1">
    <location>
        <begin position="160"/>
        <end position="169"/>
    </location>
</feature>
<organism evidence="2">
    <name type="scientific">Amphimedon queenslandica</name>
    <name type="common">Sponge</name>
    <dbReference type="NCBI Taxonomy" id="400682"/>
    <lineage>
        <taxon>Eukaryota</taxon>
        <taxon>Metazoa</taxon>
        <taxon>Porifera</taxon>
        <taxon>Demospongiae</taxon>
        <taxon>Heteroscleromorpha</taxon>
        <taxon>Haplosclerida</taxon>
        <taxon>Niphatidae</taxon>
        <taxon>Amphimedon</taxon>
    </lineage>
</organism>
<dbReference type="AlphaFoldDB" id="A0A1X7TC97"/>